<name>A0A4Q0Y0G8_9BACT</name>
<keyword evidence="3" id="KW-1185">Reference proteome</keyword>
<dbReference type="SUPFAM" id="SSF53335">
    <property type="entry name" value="S-adenosyl-L-methionine-dependent methyltransferases"/>
    <property type="match status" value="1"/>
</dbReference>
<accession>A0A4Q0Y0G8</accession>
<sequence length="206" mass="23483">MKDDYFNEKSKIYETDNKRVDNVKNIAESILEKRLLKKSDTILDFGSGTGLLTEYISNHVNKIIANDISNAMNQKLKEKIDNNKFSCEIDILSDNITKEKHLLESLDGIISSMTIHHVKDIELLFNEFYESLKNGGILALADLETEDGSFHTEDTGVYHFGFDKNIFLKYAENAGFIDLSIKTVSIAEKPYGQYQYPIFLLIGKKP</sequence>
<dbReference type="PANTHER" id="PTHR43861:SF1">
    <property type="entry name" value="TRANS-ACONITATE 2-METHYLTRANSFERASE"/>
    <property type="match status" value="1"/>
</dbReference>
<reference evidence="2 3" key="1">
    <citation type="submission" date="2017-10" db="EMBL/GenBank/DDBJ databases">
        <title>Genomics of the genus Arcobacter.</title>
        <authorList>
            <person name="Perez-Cataluna A."/>
            <person name="Figueras M.J."/>
        </authorList>
    </citation>
    <scope>NUCLEOTIDE SEQUENCE [LARGE SCALE GENOMIC DNA]</scope>
    <source>
        <strain evidence="2 3">DSM 24636</strain>
    </source>
</reference>
<dbReference type="Proteomes" id="UP000290191">
    <property type="component" value="Unassembled WGS sequence"/>
</dbReference>
<protein>
    <submittedName>
        <fullName evidence="2">SAM-dependent methyltransferase</fullName>
    </submittedName>
</protein>
<dbReference type="EMBL" id="PDKO01000003">
    <property type="protein sequence ID" value="RXJ63506.1"/>
    <property type="molecule type" value="Genomic_DNA"/>
</dbReference>
<dbReference type="AlphaFoldDB" id="A0A4Q0Y0G8"/>
<dbReference type="RefSeq" id="WP_129081568.1">
    <property type="nucleotide sequence ID" value="NZ_CP041070.1"/>
</dbReference>
<keyword evidence="2" id="KW-0489">Methyltransferase</keyword>
<organism evidence="2 3">
    <name type="scientific">Halarcobacter anaerophilus</name>
    <dbReference type="NCBI Taxonomy" id="877500"/>
    <lineage>
        <taxon>Bacteria</taxon>
        <taxon>Pseudomonadati</taxon>
        <taxon>Campylobacterota</taxon>
        <taxon>Epsilonproteobacteria</taxon>
        <taxon>Campylobacterales</taxon>
        <taxon>Arcobacteraceae</taxon>
        <taxon>Halarcobacter</taxon>
    </lineage>
</organism>
<dbReference type="GO" id="GO:0008757">
    <property type="term" value="F:S-adenosylmethionine-dependent methyltransferase activity"/>
    <property type="evidence" value="ECO:0007669"/>
    <property type="project" value="InterPro"/>
</dbReference>
<proteinExistence type="predicted"/>
<evidence type="ECO:0000313" key="2">
    <source>
        <dbReference type="EMBL" id="RXJ63506.1"/>
    </source>
</evidence>
<dbReference type="PANTHER" id="PTHR43861">
    <property type="entry name" value="TRANS-ACONITATE 2-METHYLTRANSFERASE-RELATED"/>
    <property type="match status" value="1"/>
</dbReference>
<keyword evidence="2" id="KW-0808">Transferase</keyword>
<gene>
    <name evidence="2" type="ORF">CRV06_04770</name>
</gene>
<evidence type="ECO:0000259" key="1">
    <source>
        <dbReference type="Pfam" id="PF08241"/>
    </source>
</evidence>
<dbReference type="CDD" id="cd02440">
    <property type="entry name" value="AdoMet_MTases"/>
    <property type="match status" value="1"/>
</dbReference>
<dbReference type="GO" id="GO:0032259">
    <property type="term" value="P:methylation"/>
    <property type="evidence" value="ECO:0007669"/>
    <property type="project" value="UniProtKB-KW"/>
</dbReference>
<dbReference type="InterPro" id="IPR029063">
    <property type="entry name" value="SAM-dependent_MTases_sf"/>
</dbReference>
<comment type="caution">
    <text evidence="2">The sequence shown here is derived from an EMBL/GenBank/DDBJ whole genome shotgun (WGS) entry which is preliminary data.</text>
</comment>
<dbReference type="OrthoDB" id="9791837at2"/>
<dbReference type="Pfam" id="PF08241">
    <property type="entry name" value="Methyltransf_11"/>
    <property type="match status" value="1"/>
</dbReference>
<evidence type="ECO:0000313" key="3">
    <source>
        <dbReference type="Proteomes" id="UP000290191"/>
    </source>
</evidence>
<dbReference type="InterPro" id="IPR013216">
    <property type="entry name" value="Methyltransf_11"/>
</dbReference>
<feature type="domain" description="Methyltransferase type 11" evidence="1">
    <location>
        <begin position="43"/>
        <end position="139"/>
    </location>
</feature>
<dbReference type="Gene3D" id="3.40.50.150">
    <property type="entry name" value="Vaccinia Virus protein VP39"/>
    <property type="match status" value="1"/>
</dbReference>